<dbReference type="EMBL" id="JBHLTM010000012">
    <property type="protein sequence ID" value="MFC0683484.1"/>
    <property type="molecule type" value="Genomic_DNA"/>
</dbReference>
<evidence type="ECO:0000256" key="1">
    <source>
        <dbReference type="SAM" id="Phobius"/>
    </source>
</evidence>
<dbReference type="InterPro" id="IPR012861">
    <property type="entry name" value="DUF1634"/>
</dbReference>
<gene>
    <name evidence="2" type="ORF">ACFFF8_02620</name>
</gene>
<sequence>MATLLVAVGLVLPPGLHAGAVLNLVGVGLFIALPVGRVLLMLVLFVRQRDTLLTAAAMAVLLIIVVGSSAAMMLDR</sequence>
<evidence type="ECO:0000313" key="2">
    <source>
        <dbReference type="EMBL" id="MFC0683484.1"/>
    </source>
</evidence>
<keyword evidence="1" id="KW-0812">Transmembrane</keyword>
<dbReference type="Pfam" id="PF07843">
    <property type="entry name" value="DUF1634"/>
    <property type="match status" value="1"/>
</dbReference>
<accession>A0ABV6S3T1</accession>
<protein>
    <submittedName>
        <fullName evidence="2">DUF1634 domain-containing protein</fullName>
    </submittedName>
</protein>
<keyword evidence="1" id="KW-0472">Membrane</keyword>
<evidence type="ECO:0000313" key="3">
    <source>
        <dbReference type="Proteomes" id="UP001589858"/>
    </source>
</evidence>
<keyword evidence="3" id="KW-1185">Reference proteome</keyword>
<name>A0ABV6S3T1_9SPHN</name>
<feature type="transmembrane region" description="Helical" evidence="1">
    <location>
        <begin position="28"/>
        <end position="46"/>
    </location>
</feature>
<dbReference type="RefSeq" id="WP_206434227.1">
    <property type="nucleotide sequence ID" value="NZ_JAPCWC010000035.1"/>
</dbReference>
<proteinExistence type="predicted"/>
<organism evidence="2 3">
    <name type="scientific">Novosphingobium clariflavum</name>
    <dbReference type="NCBI Taxonomy" id="2029884"/>
    <lineage>
        <taxon>Bacteria</taxon>
        <taxon>Pseudomonadati</taxon>
        <taxon>Pseudomonadota</taxon>
        <taxon>Alphaproteobacteria</taxon>
        <taxon>Sphingomonadales</taxon>
        <taxon>Sphingomonadaceae</taxon>
        <taxon>Novosphingobium</taxon>
    </lineage>
</organism>
<dbReference type="Proteomes" id="UP001589858">
    <property type="component" value="Unassembled WGS sequence"/>
</dbReference>
<feature type="transmembrane region" description="Helical" evidence="1">
    <location>
        <begin position="53"/>
        <end position="74"/>
    </location>
</feature>
<reference evidence="2 3" key="1">
    <citation type="submission" date="2024-09" db="EMBL/GenBank/DDBJ databases">
        <authorList>
            <person name="Sun Q."/>
            <person name="Mori K."/>
        </authorList>
    </citation>
    <scope>NUCLEOTIDE SEQUENCE [LARGE SCALE GENOMIC DNA]</scope>
    <source>
        <strain evidence="2 3">CICC 11035S</strain>
    </source>
</reference>
<keyword evidence="1" id="KW-1133">Transmembrane helix</keyword>
<comment type="caution">
    <text evidence="2">The sequence shown here is derived from an EMBL/GenBank/DDBJ whole genome shotgun (WGS) entry which is preliminary data.</text>
</comment>